<reference evidence="4 5" key="1">
    <citation type="submission" date="2014-04" db="EMBL/GenBank/DDBJ databases">
        <title>Evolutionary Origins and Diversification of the Mycorrhizal Mutualists.</title>
        <authorList>
            <consortium name="DOE Joint Genome Institute"/>
            <consortium name="Mycorrhizal Genomics Consortium"/>
            <person name="Kohler A."/>
            <person name="Kuo A."/>
            <person name="Nagy L.G."/>
            <person name="Floudas D."/>
            <person name="Copeland A."/>
            <person name="Barry K.W."/>
            <person name="Cichocki N."/>
            <person name="Veneault-Fourrey C."/>
            <person name="LaButti K."/>
            <person name="Lindquist E.A."/>
            <person name="Lipzen A."/>
            <person name="Lundell T."/>
            <person name="Morin E."/>
            <person name="Murat C."/>
            <person name="Riley R."/>
            <person name="Ohm R."/>
            <person name="Sun H."/>
            <person name="Tunlid A."/>
            <person name="Henrissat B."/>
            <person name="Grigoriev I.V."/>
            <person name="Hibbett D.S."/>
            <person name="Martin F."/>
        </authorList>
    </citation>
    <scope>NUCLEOTIDE SEQUENCE [LARGE SCALE GENOMIC DNA]</scope>
    <source>
        <strain evidence="4 5">Koide BX008</strain>
    </source>
</reference>
<feature type="compositionally biased region" description="Polar residues" evidence="3">
    <location>
        <begin position="358"/>
        <end position="381"/>
    </location>
</feature>
<evidence type="ECO:0000256" key="3">
    <source>
        <dbReference type="SAM" id="MobiDB-lite"/>
    </source>
</evidence>
<dbReference type="InParanoid" id="A0A0C2WT06"/>
<dbReference type="EMBL" id="KN818308">
    <property type="protein sequence ID" value="KIL59876.1"/>
    <property type="molecule type" value="Genomic_DNA"/>
</dbReference>
<feature type="compositionally biased region" description="Basic and acidic residues" evidence="3">
    <location>
        <begin position="26"/>
        <end position="91"/>
    </location>
</feature>
<feature type="region of interest" description="Disordered" evidence="3">
    <location>
        <begin position="445"/>
        <end position="494"/>
    </location>
</feature>
<feature type="compositionally biased region" description="Low complexity" evidence="3">
    <location>
        <begin position="156"/>
        <end position="167"/>
    </location>
</feature>
<dbReference type="AlphaFoldDB" id="A0A0C2WT06"/>
<dbReference type="SMART" id="SM00784">
    <property type="entry name" value="SPT2"/>
    <property type="match status" value="1"/>
</dbReference>
<evidence type="ECO:0000256" key="1">
    <source>
        <dbReference type="ARBA" id="ARBA00006461"/>
    </source>
</evidence>
<evidence type="ECO:0000313" key="5">
    <source>
        <dbReference type="Proteomes" id="UP000054549"/>
    </source>
</evidence>
<dbReference type="Pfam" id="PF08243">
    <property type="entry name" value="SPT2"/>
    <property type="match status" value="1"/>
</dbReference>
<sequence length="494" mass="54356">MSSFQALMALSASQTKESQGAVQIALRERQKKEAAKRKEQEEKDKKDREQERKMRLMHFEEQKREVEKQKREEEKRKALEATLQRREDEQRNALLYGPKKSGKYPTSTSGVKESVRKSRLPSDDAADGEPTAGSFLTREELRQRKHMAEQRRLYASSRRSSGNGSYSKQGRRLPGGAVDITTNGARGADEGAFKSVKDRLAAQPITLTKLNVVKRDTRTIDEIVQDRAKAKILDGDKAREFSDWFGSSKKKELVKGASPSSTPMSTPSTTTTPAASQSATSTVASGANTPLSQRGTPGPNGASASATAAKKAPAQPTKSAAALAPSKSSYISNHSASSSTAKSHAQQSLLSRAPSVNGKPTKSSLPSSFQPPVKSHSSLSTAPKKRPRSESRSESPPSKRRGSYVDEEEAEVPGNISSMIWNMFGRNRDNYVGMNVFSDDEDMEADADAVAREEARSARLAALEDQKALEEERRHEEEKRRRKKERDARAMSSR</sequence>
<evidence type="ECO:0000313" key="4">
    <source>
        <dbReference type="EMBL" id="KIL59876.1"/>
    </source>
</evidence>
<dbReference type="InterPro" id="IPR013256">
    <property type="entry name" value="Chromatin_SPT2"/>
</dbReference>
<dbReference type="GO" id="GO:0005730">
    <property type="term" value="C:nucleolus"/>
    <property type="evidence" value="ECO:0007669"/>
    <property type="project" value="TreeGrafter"/>
</dbReference>
<dbReference type="PANTHER" id="PTHR22691:SF8">
    <property type="entry name" value="PROTEIN SPT2 HOMOLOG"/>
    <property type="match status" value="1"/>
</dbReference>
<evidence type="ECO:0008006" key="6">
    <source>
        <dbReference type="Google" id="ProtNLM"/>
    </source>
</evidence>
<feature type="compositionally biased region" description="Basic and acidic residues" evidence="3">
    <location>
        <begin position="449"/>
        <end position="494"/>
    </location>
</feature>
<dbReference type="OrthoDB" id="6259853at2759"/>
<proteinExistence type="inferred from homology"/>
<feature type="compositionally biased region" description="Low complexity" evidence="3">
    <location>
        <begin position="302"/>
        <end position="348"/>
    </location>
</feature>
<dbReference type="PANTHER" id="PTHR22691">
    <property type="entry name" value="YEAST SPT2-RELATED"/>
    <property type="match status" value="1"/>
</dbReference>
<feature type="region of interest" description="Disordered" evidence="3">
    <location>
        <begin position="244"/>
        <end position="412"/>
    </location>
</feature>
<feature type="region of interest" description="Disordered" evidence="3">
    <location>
        <begin position="1"/>
        <end position="188"/>
    </location>
</feature>
<feature type="compositionally biased region" description="Polar residues" evidence="3">
    <location>
        <begin position="1"/>
        <end position="21"/>
    </location>
</feature>
<protein>
    <recommendedName>
        <fullName evidence="6">SPT2 chromatin protein</fullName>
    </recommendedName>
</protein>
<keyword evidence="5" id="KW-1185">Reference proteome</keyword>
<name>A0A0C2WT06_AMAMK</name>
<feature type="compositionally biased region" description="Basic and acidic residues" evidence="3">
    <location>
        <begin position="113"/>
        <end position="122"/>
    </location>
</feature>
<dbReference type="GO" id="GO:0006360">
    <property type="term" value="P:transcription by RNA polymerase I"/>
    <property type="evidence" value="ECO:0007669"/>
    <property type="project" value="TreeGrafter"/>
</dbReference>
<dbReference type="GO" id="GO:0042393">
    <property type="term" value="F:histone binding"/>
    <property type="evidence" value="ECO:0007669"/>
    <property type="project" value="TreeGrafter"/>
</dbReference>
<feature type="compositionally biased region" description="Polar residues" evidence="3">
    <location>
        <begin position="283"/>
        <end position="295"/>
    </location>
</feature>
<organism evidence="4 5">
    <name type="scientific">Amanita muscaria (strain Koide BX008)</name>
    <dbReference type="NCBI Taxonomy" id="946122"/>
    <lineage>
        <taxon>Eukaryota</taxon>
        <taxon>Fungi</taxon>
        <taxon>Dikarya</taxon>
        <taxon>Basidiomycota</taxon>
        <taxon>Agaricomycotina</taxon>
        <taxon>Agaricomycetes</taxon>
        <taxon>Agaricomycetidae</taxon>
        <taxon>Agaricales</taxon>
        <taxon>Pluteineae</taxon>
        <taxon>Amanitaceae</taxon>
        <taxon>Amanita</taxon>
    </lineage>
</organism>
<dbReference type="Proteomes" id="UP000054549">
    <property type="component" value="Unassembled WGS sequence"/>
</dbReference>
<comment type="similarity">
    <text evidence="1">Belongs to the SPT2 family.</text>
</comment>
<gene>
    <name evidence="4" type="ORF">M378DRAFT_180647</name>
</gene>
<dbReference type="STRING" id="946122.A0A0C2WT06"/>
<feature type="compositionally biased region" description="Basic and acidic residues" evidence="3">
    <location>
        <begin position="137"/>
        <end position="152"/>
    </location>
</feature>
<dbReference type="GO" id="GO:0003677">
    <property type="term" value="F:DNA binding"/>
    <property type="evidence" value="ECO:0007669"/>
    <property type="project" value="TreeGrafter"/>
</dbReference>
<dbReference type="GO" id="GO:0006334">
    <property type="term" value="P:nucleosome assembly"/>
    <property type="evidence" value="ECO:0007669"/>
    <property type="project" value="TreeGrafter"/>
</dbReference>
<feature type="compositionally biased region" description="Low complexity" evidence="3">
    <location>
        <begin position="257"/>
        <end position="282"/>
    </location>
</feature>
<accession>A0A0C2WT06</accession>
<evidence type="ECO:0000256" key="2">
    <source>
        <dbReference type="ARBA" id="ARBA00023054"/>
    </source>
</evidence>
<keyword evidence="2" id="KW-0175">Coiled coil</keyword>
<dbReference type="HOGENOM" id="CLU_046161_0_0_1"/>